<comment type="caution">
    <text evidence="3">The sequence shown here is derived from an EMBL/GenBank/DDBJ whole genome shotgun (WGS) entry which is preliminary data.</text>
</comment>
<evidence type="ECO:0000256" key="2">
    <source>
        <dbReference type="SAM" id="Phobius"/>
    </source>
</evidence>
<feature type="compositionally biased region" description="Basic and acidic residues" evidence="1">
    <location>
        <begin position="352"/>
        <end position="380"/>
    </location>
</feature>
<sequence length="570" mass="61978">MASDDGVEVNRKIKIGLGVASILGGCTMGGIGFYLSFGNLSRAGHTLFGFSVHDGQAFAVGVDVAIVSCLVLDLFMACIRTSWPQLRILAHGMTVASVYFNARSFGSITEHWDKALAHGLMPILFVIGVEGGRRILVHQAALPGDHDVIPVRRWLLAFSSTWAIYRVMKIWGLPYSVVVARQRERAIFDAWTEYKAELKEAELEEGSQEALERLPKKLEPFGLTVDEAMALPDQMAREELRRQQQAEQRSRDLELERERAAHDAEKKRLAHRKEMVALTADLSATEGIAEEQARGAVAEARAKSEAKVHAATATTASEAAEAQQREAEARRKAAEAVRQASEAEETNAAKFAKAEGDKKQAAEDRRKAAEADRQAAEARKAAAAAQDLAVDAEEQNAARLAKVEADKRRAAEDRRKAAEANEAAAEAEEKNAAKFAKAEADNRTAAEDRKRAAEADQRAAEARGKAAEADRLAAEARGKAAEADRRAAEATRRAVEAEDYANLTQRQRRVRTVARMLLAAGEREVTNQEIADAIGVKSEGTASEHRTEAVALIKGGYPSSDPDVPSRTEA</sequence>
<feature type="transmembrane region" description="Helical" evidence="2">
    <location>
        <begin position="15"/>
        <end position="37"/>
    </location>
</feature>
<feature type="region of interest" description="Disordered" evidence="1">
    <location>
        <begin position="238"/>
        <end position="269"/>
    </location>
</feature>
<feature type="region of interest" description="Disordered" evidence="1">
    <location>
        <begin position="308"/>
        <end position="494"/>
    </location>
</feature>
<dbReference type="RefSeq" id="WP_143939839.1">
    <property type="nucleotide sequence ID" value="NZ_VKLS01000006.1"/>
</dbReference>
<feature type="transmembrane region" description="Helical" evidence="2">
    <location>
        <begin position="57"/>
        <end position="79"/>
    </location>
</feature>
<reference evidence="3 4" key="1">
    <citation type="submission" date="2019-07" db="EMBL/GenBank/DDBJ databases">
        <title>Draft genome for Streptomyces benahoarensis MZ03-48.</title>
        <authorList>
            <person name="Gonzalez-Pimentel J.L."/>
        </authorList>
    </citation>
    <scope>NUCLEOTIDE SEQUENCE [LARGE SCALE GENOMIC DNA]</scope>
    <source>
        <strain evidence="3 4">MZ03-48</strain>
    </source>
</reference>
<protein>
    <submittedName>
        <fullName evidence="3">DUF2637 domain-containing protein</fullName>
    </submittedName>
</protein>
<feature type="compositionally biased region" description="Basic and acidic residues" evidence="1">
    <location>
        <begin position="323"/>
        <end position="335"/>
    </location>
</feature>
<feature type="compositionally biased region" description="Low complexity" evidence="1">
    <location>
        <begin position="310"/>
        <end position="322"/>
    </location>
</feature>
<evidence type="ECO:0000313" key="3">
    <source>
        <dbReference type="EMBL" id="TSB44010.1"/>
    </source>
</evidence>
<gene>
    <name evidence="3" type="ORF">FNZ23_01565</name>
</gene>
<feature type="compositionally biased region" description="Basic and acidic residues" evidence="1">
    <location>
        <begin position="427"/>
        <end position="494"/>
    </location>
</feature>
<dbReference type="Proteomes" id="UP000320888">
    <property type="component" value="Unassembled WGS sequence"/>
</dbReference>
<dbReference type="InterPro" id="IPR021235">
    <property type="entry name" value="DUF2637"/>
</dbReference>
<dbReference type="Pfam" id="PF10935">
    <property type="entry name" value="DUF2637"/>
    <property type="match status" value="1"/>
</dbReference>
<dbReference type="EMBL" id="VKLS01000006">
    <property type="protein sequence ID" value="TSB44010.1"/>
    <property type="molecule type" value="Genomic_DNA"/>
</dbReference>
<accession>A0A553ZRB9</accession>
<name>A0A553ZRB9_9ACTN</name>
<keyword evidence="2" id="KW-0812">Transmembrane</keyword>
<feature type="compositionally biased region" description="Basic and acidic residues" evidence="1">
    <location>
        <begin position="401"/>
        <end position="419"/>
    </location>
</feature>
<dbReference type="AlphaFoldDB" id="A0A553ZRB9"/>
<keyword evidence="2" id="KW-0472">Membrane</keyword>
<dbReference type="OrthoDB" id="4333663at2"/>
<proteinExistence type="predicted"/>
<keyword evidence="4" id="KW-1185">Reference proteome</keyword>
<organism evidence="3 4">
    <name type="scientific">Streptomyces benahoarensis</name>
    <dbReference type="NCBI Taxonomy" id="2595054"/>
    <lineage>
        <taxon>Bacteria</taxon>
        <taxon>Bacillati</taxon>
        <taxon>Actinomycetota</taxon>
        <taxon>Actinomycetes</taxon>
        <taxon>Kitasatosporales</taxon>
        <taxon>Streptomycetaceae</taxon>
        <taxon>Streptomyces</taxon>
    </lineage>
</organism>
<evidence type="ECO:0000256" key="1">
    <source>
        <dbReference type="SAM" id="MobiDB-lite"/>
    </source>
</evidence>
<evidence type="ECO:0000313" key="4">
    <source>
        <dbReference type="Proteomes" id="UP000320888"/>
    </source>
</evidence>
<keyword evidence="2" id="KW-1133">Transmembrane helix</keyword>